<evidence type="ECO:0000313" key="2">
    <source>
        <dbReference type="EMBL" id="CAF1006953.1"/>
    </source>
</evidence>
<dbReference type="Proteomes" id="UP000663870">
    <property type="component" value="Unassembled WGS sequence"/>
</dbReference>
<accession>A0A814HA63</accession>
<evidence type="ECO:0000313" key="4">
    <source>
        <dbReference type="Proteomes" id="UP000663854"/>
    </source>
</evidence>
<dbReference type="Proteomes" id="UP000663854">
    <property type="component" value="Unassembled WGS sequence"/>
</dbReference>
<feature type="domain" description="Apple" evidence="1">
    <location>
        <begin position="4"/>
        <end position="34"/>
    </location>
</feature>
<sequence>MKVSPALCPGICAQTQQCTHYTWSNWDGGTCWMKMGDVSRDDAFFTGDPTMVCGIVNGTKQGIMNFSIIWNESNWAMSCDFHGNDLIHYVPISSDRCPEICTQTQECTHYSWTNLNGGTCWMKKGKISRDDAFFTNDPLMFCGIITRVKRRHIKRF</sequence>
<dbReference type="Gene3D" id="3.50.4.10">
    <property type="entry name" value="Hepatocyte Growth Factor"/>
    <property type="match status" value="2"/>
</dbReference>
<name>A0A814HA63_9BILA</name>
<dbReference type="EMBL" id="CAJNOH010000343">
    <property type="protein sequence ID" value="CAF1006953.1"/>
    <property type="molecule type" value="Genomic_DNA"/>
</dbReference>
<comment type="caution">
    <text evidence="2">The sequence shown here is derived from an EMBL/GenBank/DDBJ whole genome shotgun (WGS) entry which is preliminary data.</text>
</comment>
<dbReference type="InterPro" id="IPR003609">
    <property type="entry name" value="Pan_app"/>
</dbReference>
<organism evidence="2 4">
    <name type="scientific">Rotaria sordida</name>
    <dbReference type="NCBI Taxonomy" id="392033"/>
    <lineage>
        <taxon>Eukaryota</taxon>
        <taxon>Metazoa</taxon>
        <taxon>Spiralia</taxon>
        <taxon>Gnathifera</taxon>
        <taxon>Rotifera</taxon>
        <taxon>Eurotatoria</taxon>
        <taxon>Bdelloidea</taxon>
        <taxon>Philodinida</taxon>
        <taxon>Philodinidae</taxon>
        <taxon>Rotaria</taxon>
    </lineage>
</organism>
<keyword evidence="5" id="KW-1185">Reference proteome</keyword>
<dbReference type="EMBL" id="CAJNOL010001389">
    <property type="protein sequence ID" value="CAF1349807.1"/>
    <property type="molecule type" value="Genomic_DNA"/>
</dbReference>
<protein>
    <recommendedName>
        <fullName evidence="1">Apple domain-containing protein</fullName>
    </recommendedName>
</protein>
<gene>
    <name evidence="3" type="ORF">JXQ802_LOCUS32028</name>
    <name evidence="2" type="ORF">PYM288_LOCUS14905</name>
</gene>
<evidence type="ECO:0000313" key="3">
    <source>
        <dbReference type="EMBL" id="CAF1349807.1"/>
    </source>
</evidence>
<evidence type="ECO:0000259" key="1">
    <source>
        <dbReference type="Pfam" id="PF14295"/>
    </source>
</evidence>
<dbReference type="Pfam" id="PF14295">
    <property type="entry name" value="PAN_4"/>
    <property type="match status" value="2"/>
</dbReference>
<dbReference type="AlphaFoldDB" id="A0A814HA63"/>
<feature type="domain" description="Apple" evidence="1">
    <location>
        <begin position="80"/>
        <end position="123"/>
    </location>
</feature>
<reference evidence="2" key="1">
    <citation type="submission" date="2021-02" db="EMBL/GenBank/DDBJ databases">
        <authorList>
            <person name="Nowell W R."/>
        </authorList>
    </citation>
    <scope>NUCLEOTIDE SEQUENCE</scope>
</reference>
<evidence type="ECO:0000313" key="5">
    <source>
        <dbReference type="Proteomes" id="UP000663870"/>
    </source>
</evidence>
<proteinExistence type="predicted"/>